<dbReference type="Proteomes" id="UP000673375">
    <property type="component" value="Unassembled WGS sequence"/>
</dbReference>
<keyword evidence="3" id="KW-1185">Reference proteome</keyword>
<proteinExistence type="predicted"/>
<dbReference type="RefSeq" id="WP_209557088.1">
    <property type="nucleotide sequence ID" value="NZ_JAEDXU010000003.1"/>
</dbReference>
<comment type="caution">
    <text evidence="2">The sequence shown here is derived from an EMBL/GenBank/DDBJ whole genome shotgun (WGS) entry which is preliminary data.</text>
</comment>
<name>A0ABS4CI15_9ENTE</name>
<organism evidence="2 3">
    <name type="scientific">Enterococcus larvae</name>
    <dbReference type="NCBI Taxonomy" id="2794352"/>
    <lineage>
        <taxon>Bacteria</taxon>
        <taxon>Bacillati</taxon>
        <taxon>Bacillota</taxon>
        <taxon>Bacilli</taxon>
        <taxon>Lactobacillales</taxon>
        <taxon>Enterococcaceae</taxon>
        <taxon>Enterococcus</taxon>
    </lineage>
</organism>
<evidence type="ECO:0000313" key="2">
    <source>
        <dbReference type="EMBL" id="MBP1046274.1"/>
    </source>
</evidence>
<dbReference type="EMBL" id="JAEDXU010000003">
    <property type="protein sequence ID" value="MBP1046274.1"/>
    <property type="molecule type" value="Genomic_DNA"/>
</dbReference>
<reference evidence="2 3" key="1">
    <citation type="submission" date="2020-12" db="EMBL/GenBank/DDBJ databases">
        <title>Vagococcus allomyrinae sp. nov. and Enterococcus lavae sp. nov., isolated from the larvae of Allomyrina dichotoma.</title>
        <authorList>
            <person name="Lee S.D."/>
        </authorList>
    </citation>
    <scope>NUCLEOTIDE SEQUENCE [LARGE SCALE GENOMIC DNA]</scope>
    <source>
        <strain evidence="2 3">BWM-S5</strain>
    </source>
</reference>
<evidence type="ECO:0000313" key="3">
    <source>
        <dbReference type="Proteomes" id="UP000673375"/>
    </source>
</evidence>
<keyword evidence="1" id="KW-0175">Coiled coil</keyword>
<evidence type="ECO:0000256" key="1">
    <source>
        <dbReference type="SAM" id="Coils"/>
    </source>
</evidence>
<sequence>MTKSLEEIQQEERQLEVDLEQVDDETRHLKQIEEEYDDFFYHTSIAFTEMDEQFEKNDFNWYLSDRLDGLRHQRFHIFTGLDEEQQQLNKQKQAITDTQSELFYERKTMLTKKEVSINER</sequence>
<dbReference type="Pfam" id="PF13125">
    <property type="entry name" value="DUF3958"/>
    <property type="match status" value="1"/>
</dbReference>
<accession>A0ABS4CI15</accession>
<feature type="coiled-coil region" evidence="1">
    <location>
        <begin position="1"/>
        <end position="35"/>
    </location>
</feature>
<protein>
    <submittedName>
        <fullName evidence="2">DUF3958 family protein</fullName>
    </submittedName>
</protein>
<gene>
    <name evidence="2" type="ORF">I6N96_08250</name>
</gene>
<dbReference type="InterPro" id="IPR025014">
    <property type="entry name" value="DUF3958"/>
</dbReference>